<gene>
    <name evidence="3" type="ORF">GBI83_04535</name>
    <name evidence="2" type="ORF">GBI87_06230</name>
</gene>
<dbReference type="Proteomes" id="UP000432196">
    <property type="component" value="Unassembled WGS sequence"/>
</dbReference>
<evidence type="ECO:0000313" key="5">
    <source>
        <dbReference type="Proteomes" id="UP000467387"/>
    </source>
</evidence>
<reference evidence="4 5" key="1">
    <citation type="journal article" date="2019" name="Nat. Med.">
        <title>A library of human gut bacterial isolates paired with longitudinal multiomics data enables mechanistic microbiome research.</title>
        <authorList>
            <person name="Poyet M."/>
            <person name="Groussin M."/>
            <person name="Gibbons S.M."/>
            <person name="Avila-Pacheco J."/>
            <person name="Jiang X."/>
            <person name="Kearney S.M."/>
            <person name="Perrotta A.R."/>
            <person name="Berdy B."/>
            <person name="Zhao S."/>
            <person name="Lieberman T.D."/>
            <person name="Swanson P.K."/>
            <person name="Smith M."/>
            <person name="Roesemann S."/>
            <person name="Alexander J.E."/>
            <person name="Rich S.A."/>
            <person name="Livny J."/>
            <person name="Vlamakis H."/>
            <person name="Clish C."/>
            <person name="Bullock K."/>
            <person name="Deik A."/>
            <person name="Scott J."/>
            <person name="Pierce K.A."/>
            <person name="Xavier R.J."/>
            <person name="Alm E.J."/>
        </authorList>
    </citation>
    <scope>NUCLEOTIDE SEQUENCE [LARGE SCALE GENOMIC DNA]</scope>
    <source>
        <strain evidence="3 4">BIOML-A201</strain>
        <strain evidence="2 5">BIOML-A210</strain>
    </source>
</reference>
<dbReference type="Proteomes" id="UP000467387">
    <property type="component" value="Unassembled WGS sequence"/>
</dbReference>
<accession>A0A6A2SLG3</accession>
<organism evidence="3 4">
    <name type="scientific">Bifidobacterium longum</name>
    <dbReference type="NCBI Taxonomy" id="216816"/>
    <lineage>
        <taxon>Bacteria</taxon>
        <taxon>Bacillati</taxon>
        <taxon>Actinomycetota</taxon>
        <taxon>Actinomycetes</taxon>
        <taxon>Bifidobacteriales</taxon>
        <taxon>Bifidobacteriaceae</taxon>
        <taxon>Bifidobacterium</taxon>
    </lineage>
</organism>
<evidence type="ECO:0000256" key="1">
    <source>
        <dbReference type="SAM" id="MobiDB-lite"/>
    </source>
</evidence>
<protein>
    <submittedName>
        <fullName evidence="3">Uncharacterized protein</fullName>
    </submittedName>
</protein>
<comment type="caution">
    <text evidence="3">The sequence shown here is derived from an EMBL/GenBank/DDBJ whole genome shotgun (WGS) entry which is preliminary data.</text>
</comment>
<feature type="region of interest" description="Disordered" evidence="1">
    <location>
        <begin position="12"/>
        <end position="67"/>
    </location>
</feature>
<sequence>MQAAALIALAQRQSNNQYDCRDRGQSEHGPRHDSADQRQFHERFPNGVLHPSPPALQAPRLVSSRNTSARFIERHPISQKLSRVLMVSPDSVQLLFTSGLDVRSSRPVSALD</sequence>
<proteinExistence type="predicted"/>
<dbReference type="AlphaFoldDB" id="A0A6A2SLG3"/>
<dbReference type="EMBL" id="WDWU01000007">
    <property type="protein sequence ID" value="KAB7057037.1"/>
    <property type="molecule type" value="Genomic_DNA"/>
</dbReference>
<evidence type="ECO:0000313" key="2">
    <source>
        <dbReference type="EMBL" id="KAB7057037.1"/>
    </source>
</evidence>
<name>A0A6A2SLG3_BIFLN</name>
<evidence type="ECO:0000313" key="3">
    <source>
        <dbReference type="EMBL" id="KAB7073279.1"/>
    </source>
</evidence>
<feature type="compositionally biased region" description="Basic and acidic residues" evidence="1">
    <location>
        <begin position="19"/>
        <end position="44"/>
    </location>
</feature>
<evidence type="ECO:0000313" key="4">
    <source>
        <dbReference type="Proteomes" id="UP000432196"/>
    </source>
</evidence>
<dbReference type="EMBL" id="WDWL01000005">
    <property type="protein sequence ID" value="KAB7073279.1"/>
    <property type="molecule type" value="Genomic_DNA"/>
</dbReference>